<organism evidence="5 6">
    <name type="scientific">Fusarium oxysporum</name>
    <name type="common">Fusarium vascular wilt</name>
    <dbReference type="NCBI Taxonomy" id="5507"/>
    <lineage>
        <taxon>Eukaryota</taxon>
        <taxon>Fungi</taxon>
        <taxon>Dikarya</taxon>
        <taxon>Ascomycota</taxon>
        <taxon>Pezizomycotina</taxon>
        <taxon>Sordariomycetes</taxon>
        <taxon>Hypocreomycetidae</taxon>
        <taxon>Hypocreales</taxon>
        <taxon>Nectriaceae</taxon>
        <taxon>Fusarium</taxon>
        <taxon>Fusarium oxysporum species complex</taxon>
    </lineage>
</organism>
<dbReference type="VEuPathDB" id="FungiDB:FOC1_g10012315"/>
<dbReference type="VEuPathDB" id="FungiDB:FOC4_g10008289"/>
<reference evidence="5 6" key="1">
    <citation type="journal article" date="2018" name="Sci. Rep.">
        <title>Characterisation of pathogen-specific regions and novel effector candidates in Fusarium oxysporum f. sp. cepae.</title>
        <authorList>
            <person name="Armitage A.D."/>
            <person name="Taylor A."/>
            <person name="Sobczyk M.K."/>
            <person name="Baxter L."/>
            <person name="Greenfield B.P."/>
            <person name="Bates H.J."/>
            <person name="Wilson F."/>
            <person name="Jackson A.C."/>
            <person name="Ott S."/>
            <person name="Harrison R.J."/>
            <person name="Clarkson J.P."/>
        </authorList>
    </citation>
    <scope>NUCLEOTIDE SEQUENCE [LARGE SCALE GENOMIC DNA]</scope>
    <source>
        <strain evidence="5 6">Fo_A28</strain>
    </source>
</reference>
<keyword evidence="1" id="KW-0227">DNA damage</keyword>
<dbReference type="VEuPathDB" id="FungiDB:FOIG_04798"/>
<gene>
    <name evidence="5" type="ORF">BFJ68_g16612</name>
</gene>
<comment type="caution">
    <text evidence="5">The sequence shown here is derived from an EMBL/GenBank/DDBJ whole genome shotgun (WGS) entry which is preliminary data.</text>
</comment>
<feature type="region of interest" description="Disordered" evidence="4">
    <location>
        <begin position="160"/>
        <end position="184"/>
    </location>
</feature>
<dbReference type="PANTHER" id="PTHR31290">
    <property type="entry name" value="UV-DAMAGE ENDONUCLEASE"/>
    <property type="match status" value="1"/>
</dbReference>
<feature type="compositionally biased region" description="Polar residues" evidence="4">
    <location>
        <begin position="52"/>
        <end position="65"/>
    </location>
</feature>
<name>A0A420N676_FUSOX</name>
<dbReference type="NCBIfam" id="TIGR00629">
    <property type="entry name" value="uvde"/>
    <property type="match status" value="1"/>
</dbReference>
<dbReference type="AlphaFoldDB" id="A0A420N676"/>
<evidence type="ECO:0000313" key="5">
    <source>
        <dbReference type="EMBL" id="RKK89878.1"/>
    </source>
</evidence>
<evidence type="ECO:0000256" key="2">
    <source>
        <dbReference type="ARBA" id="ARBA00023204"/>
    </source>
</evidence>
<accession>A0A420N676</accession>
<keyword evidence="3" id="KW-0175">Coiled coil</keyword>
<sequence>MASRRKRVGSHLPLPAPEQPGAPRRSSRRMKDAATISTATNERSPDKMGIDSTVNTHSPNDQMSNRKTKVVRDIGESIEEAMHELSEMEHQLQNAARKEHLAVETSDLYVEEGSTVASDIRSKIHSPKKEILPTTRMKKAERLKRAPLGGPEDELAMTDIFNGEGDEGSDQGANRPPPVNSDRLPLPWSGRLGYARLNTYLRNANAPSSHQEHVHWRLSLSEAKSWQSDNRAWASTHHASWTVYTNWKPRKEVVAAAVRDLDYHDEMLSLLKQPEQMNRDAVMVLHMGGVYGDKEATLNRFWENYTKLSDSIKRRLVLENDDVAWNIHDLLPICEELNIPLVLDYHHHNIIFDACLREGTKDIIGLYDRIKKI</sequence>
<dbReference type="Pfam" id="PF03851">
    <property type="entry name" value="UvdE"/>
    <property type="match status" value="1"/>
</dbReference>
<evidence type="ECO:0000313" key="6">
    <source>
        <dbReference type="Proteomes" id="UP000285860"/>
    </source>
</evidence>
<dbReference type="GO" id="GO:0006289">
    <property type="term" value="P:nucleotide-excision repair"/>
    <property type="evidence" value="ECO:0007669"/>
    <property type="project" value="InterPro"/>
</dbReference>
<proteinExistence type="predicted"/>
<dbReference type="VEuPathDB" id="FungiDB:FOZG_12293"/>
<evidence type="ECO:0008006" key="7">
    <source>
        <dbReference type="Google" id="ProtNLM"/>
    </source>
</evidence>
<protein>
    <recommendedName>
        <fullName evidence="7">UV-damage endonuclease</fullName>
    </recommendedName>
</protein>
<dbReference type="EMBL" id="MRCY01000305">
    <property type="protein sequence ID" value="RKK89878.1"/>
    <property type="molecule type" value="Genomic_DNA"/>
</dbReference>
<feature type="coiled-coil region" evidence="3">
    <location>
        <begin position="71"/>
        <end position="98"/>
    </location>
</feature>
<dbReference type="Proteomes" id="UP000285860">
    <property type="component" value="Unassembled WGS sequence"/>
</dbReference>
<evidence type="ECO:0000256" key="4">
    <source>
        <dbReference type="SAM" id="MobiDB-lite"/>
    </source>
</evidence>
<evidence type="ECO:0000256" key="1">
    <source>
        <dbReference type="ARBA" id="ARBA00022763"/>
    </source>
</evidence>
<keyword evidence="2" id="KW-0234">DNA repair</keyword>
<evidence type="ECO:0000256" key="3">
    <source>
        <dbReference type="SAM" id="Coils"/>
    </source>
</evidence>
<dbReference type="Gene3D" id="3.20.20.150">
    <property type="entry name" value="Divalent-metal-dependent TIM barrel enzymes"/>
    <property type="match status" value="1"/>
</dbReference>
<dbReference type="VEuPathDB" id="FungiDB:FOMG_17194"/>
<dbReference type="GO" id="GO:0009411">
    <property type="term" value="P:response to UV"/>
    <property type="evidence" value="ECO:0007669"/>
    <property type="project" value="InterPro"/>
</dbReference>
<feature type="region of interest" description="Disordered" evidence="4">
    <location>
        <begin position="1"/>
        <end position="68"/>
    </location>
</feature>
<dbReference type="InterPro" id="IPR004601">
    <property type="entry name" value="UvdE"/>
</dbReference>
<dbReference type="VEuPathDB" id="FungiDB:FOXG_09044"/>
<dbReference type="GO" id="GO:0004519">
    <property type="term" value="F:endonuclease activity"/>
    <property type="evidence" value="ECO:0007669"/>
    <property type="project" value="InterPro"/>
</dbReference>
<dbReference type="VEuPathDB" id="FungiDB:HZS61_011344"/>
<dbReference type="PANTHER" id="PTHR31290:SF5">
    <property type="entry name" value="UV-DAMAGE ENDONUCLEASE"/>
    <property type="match status" value="1"/>
</dbReference>